<comment type="cofactor">
    <cofactor evidence="1">
        <name>Zn(2+)</name>
        <dbReference type="ChEBI" id="CHEBI:29105"/>
    </cofactor>
</comment>
<dbReference type="Pfam" id="PF01979">
    <property type="entry name" value="Amidohydro_1"/>
    <property type="match status" value="1"/>
</dbReference>
<feature type="modified residue" description="N6-carboxylysine" evidence="5">
    <location>
        <position position="149"/>
    </location>
</feature>
<dbReference type="CDD" id="cd01314">
    <property type="entry name" value="D-HYD"/>
    <property type="match status" value="1"/>
</dbReference>
<dbReference type="Proteomes" id="UP000262939">
    <property type="component" value="Unassembled WGS sequence"/>
</dbReference>
<dbReference type="GO" id="GO:0004157">
    <property type="term" value="F:dihydropyrimidinase activity"/>
    <property type="evidence" value="ECO:0007669"/>
    <property type="project" value="UniProtKB-EC"/>
</dbReference>
<dbReference type="InterPro" id="IPR032466">
    <property type="entry name" value="Metal_Hydrolase"/>
</dbReference>
<dbReference type="SUPFAM" id="SSF51338">
    <property type="entry name" value="Composite domain of metallo-dependent hydrolases"/>
    <property type="match status" value="1"/>
</dbReference>
<evidence type="ECO:0000256" key="5">
    <source>
        <dbReference type="PIRSR" id="PIRSR611778-50"/>
    </source>
</evidence>
<keyword evidence="4 7" id="KW-0378">Hydrolase</keyword>
<dbReference type="InterPro" id="IPR050378">
    <property type="entry name" value="Metallo-dep_Hydrolases_sf"/>
</dbReference>
<gene>
    <name evidence="7" type="primary">hydA</name>
    <name evidence="7" type="ORF">D0466_03160</name>
</gene>
<evidence type="ECO:0000313" key="7">
    <source>
        <dbReference type="EMBL" id="RFU64930.1"/>
    </source>
</evidence>
<dbReference type="EC" id="3.5.2.2" evidence="7"/>
<dbReference type="FunFam" id="3.20.20.140:FF:000076">
    <property type="entry name" value="Dihydropyrimidinase like 2"/>
    <property type="match status" value="1"/>
</dbReference>
<evidence type="ECO:0000256" key="1">
    <source>
        <dbReference type="ARBA" id="ARBA00001947"/>
    </source>
</evidence>
<evidence type="ECO:0000259" key="6">
    <source>
        <dbReference type="Pfam" id="PF01979"/>
    </source>
</evidence>
<dbReference type="OrthoDB" id="9765462at2"/>
<dbReference type="GO" id="GO:0046872">
    <property type="term" value="F:metal ion binding"/>
    <property type="evidence" value="ECO:0007669"/>
    <property type="project" value="UniProtKB-KW"/>
</dbReference>
<evidence type="ECO:0000256" key="4">
    <source>
        <dbReference type="ARBA" id="ARBA00022801"/>
    </source>
</evidence>
<keyword evidence="8" id="KW-1185">Reference proteome</keyword>
<feature type="domain" description="Amidohydrolase-related" evidence="6">
    <location>
        <begin position="50"/>
        <end position="435"/>
    </location>
</feature>
<dbReference type="PANTHER" id="PTHR11647:SF1">
    <property type="entry name" value="COLLAPSIN RESPONSE MEDIATOR PROTEIN"/>
    <property type="match status" value="1"/>
</dbReference>
<comment type="caution">
    <text evidence="7">The sequence shown here is derived from an EMBL/GenBank/DDBJ whole genome shotgun (WGS) entry which is preliminary data.</text>
</comment>
<dbReference type="EMBL" id="QVTD01000003">
    <property type="protein sequence ID" value="RFU64930.1"/>
    <property type="molecule type" value="Genomic_DNA"/>
</dbReference>
<protein>
    <submittedName>
        <fullName evidence="7">Dihydropyrimidinase</fullName>
        <ecNumber evidence="7">3.5.2.2</ecNumber>
    </submittedName>
</protein>
<evidence type="ECO:0000256" key="3">
    <source>
        <dbReference type="ARBA" id="ARBA00022723"/>
    </source>
</evidence>
<dbReference type="RefSeq" id="WP_117321106.1">
    <property type="nucleotide sequence ID" value="NZ_QVTD01000003.1"/>
</dbReference>
<organism evidence="7 8">
    <name type="scientific">Peribacillus glennii</name>
    <dbReference type="NCBI Taxonomy" id="2303991"/>
    <lineage>
        <taxon>Bacteria</taxon>
        <taxon>Bacillati</taxon>
        <taxon>Bacillota</taxon>
        <taxon>Bacilli</taxon>
        <taxon>Bacillales</taxon>
        <taxon>Bacillaceae</taxon>
        <taxon>Peribacillus</taxon>
    </lineage>
</organism>
<dbReference type="AlphaFoldDB" id="A0A372LF67"/>
<comment type="similarity">
    <text evidence="2">Belongs to the metallo-dependent hydrolases superfamily. Hydantoinase/dihydropyrimidinase family.</text>
</comment>
<proteinExistence type="inferred from homology"/>
<dbReference type="PANTHER" id="PTHR11647">
    <property type="entry name" value="HYDRANTOINASE/DIHYDROPYRIMIDINASE FAMILY MEMBER"/>
    <property type="match status" value="1"/>
</dbReference>
<dbReference type="InterPro" id="IPR011059">
    <property type="entry name" value="Metal-dep_hydrolase_composite"/>
</dbReference>
<dbReference type="SUPFAM" id="SSF51556">
    <property type="entry name" value="Metallo-dependent hydrolases"/>
    <property type="match status" value="1"/>
</dbReference>
<accession>A0A372LF67</accession>
<dbReference type="Gene3D" id="3.20.20.140">
    <property type="entry name" value="Metal-dependent hydrolases"/>
    <property type="match status" value="1"/>
</dbReference>
<keyword evidence="3" id="KW-0479">Metal-binding</keyword>
<reference evidence="7 8" key="1">
    <citation type="submission" date="2018-08" db="EMBL/GenBank/DDBJ databases">
        <title>Bacillus chawlae sp. nov., Bacillus glennii sp. nov., and Bacillus saganii sp. nov. Isolated from the Vehicle Assembly Building at Kennedy Space Center where the Viking Spacecraft were Assembled.</title>
        <authorList>
            <person name="Seuylemezian A."/>
            <person name="Vaishampayan P."/>
        </authorList>
    </citation>
    <scope>NUCLEOTIDE SEQUENCE [LARGE SCALE GENOMIC DNA]</scope>
    <source>
        <strain evidence="7 8">V44-8</strain>
    </source>
</reference>
<evidence type="ECO:0000313" key="8">
    <source>
        <dbReference type="Proteomes" id="UP000262939"/>
    </source>
</evidence>
<dbReference type="InterPro" id="IPR011778">
    <property type="entry name" value="Hydantoinase/dihydroPyrase"/>
</dbReference>
<dbReference type="NCBIfam" id="TIGR02033">
    <property type="entry name" value="D-hydantoinase"/>
    <property type="match status" value="1"/>
</dbReference>
<name>A0A372LF67_9BACI</name>
<dbReference type="Gene3D" id="2.30.40.10">
    <property type="entry name" value="Urease, subunit C, domain 1"/>
    <property type="match status" value="1"/>
</dbReference>
<dbReference type="GO" id="GO:0005829">
    <property type="term" value="C:cytosol"/>
    <property type="evidence" value="ECO:0007669"/>
    <property type="project" value="TreeGrafter"/>
</dbReference>
<dbReference type="InterPro" id="IPR006680">
    <property type="entry name" value="Amidohydro-rel"/>
</dbReference>
<sequence>MKTLIKNGKIVTSSDIYVADILIENEQISLIGNDLPVGSNMKVVDAEGKYVFPGMIDEHTHIESPFGGTVTAPWKTESVAAALGGTTTVVDFALQSKGESLMEGINRWQKRAEGQSAIDYGFHIGVTDLRSETIKEIPAIVEEGIPTLKVFMAYKSDLMVDDQTLFQTLEASKKVGALVMVHAENGAVIDLLQQKCLEKGQVEPYYHAVSRPIEVETEATARAISIAEIVGAPLFIVHVSGEEPAQKIREAKAKGLPIYAESCPHYLFLTIEELKKPDFEGAKYVCSPPLREQKHHEALWKALQDGTLQAIGSDHCAFNFKGQKELGKGDFTKIPNGGNGIEHRFTLLYTYAVRTGSLSLNKLVELLSTTPAKVNGLFPKKGTIAVGSDADLVLFDPKGRKTISVETSHQGLDYDMFEGFEIDGIVSDVFLRGRQIVKSAKYIGTLGDGKFQKREPYGLCYESINYQDKIPQSV</sequence>
<comment type="PTM">
    <text evidence="5">Carbamylation allows a single lysine to coordinate two divalent metal cations.</text>
</comment>
<evidence type="ECO:0000256" key="2">
    <source>
        <dbReference type="ARBA" id="ARBA00008829"/>
    </source>
</evidence>